<comment type="caution">
    <text evidence="1">The sequence shown here is derived from an EMBL/GenBank/DDBJ whole genome shotgun (WGS) entry which is preliminary data.</text>
</comment>
<name>A0A432P2U8_9HYPH</name>
<dbReference type="RefSeq" id="WP_126909133.1">
    <property type="nucleotide sequence ID" value="NZ_ML133756.1"/>
</dbReference>
<organism evidence="1 2">
    <name type="scientific">Rhizobium chutanense</name>
    <dbReference type="NCBI Taxonomy" id="2035448"/>
    <lineage>
        <taxon>Bacteria</taxon>
        <taxon>Pseudomonadati</taxon>
        <taxon>Pseudomonadota</taxon>
        <taxon>Alphaproteobacteria</taxon>
        <taxon>Hyphomicrobiales</taxon>
        <taxon>Rhizobiaceae</taxon>
        <taxon>Rhizobium/Agrobacterium group</taxon>
        <taxon>Rhizobium</taxon>
    </lineage>
</organism>
<gene>
    <name evidence="1" type="ORF">EFR84_12270</name>
</gene>
<dbReference type="AlphaFoldDB" id="A0A432P2U8"/>
<dbReference type="Proteomes" id="UP000278081">
    <property type="component" value="Unassembled WGS sequence"/>
</dbReference>
<evidence type="ECO:0000313" key="1">
    <source>
        <dbReference type="EMBL" id="RUM06398.1"/>
    </source>
</evidence>
<accession>A0A432P2U8</accession>
<dbReference type="OrthoDB" id="9828131at2"/>
<dbReference type="EMBL" id="RJTJ01000009">
    <property type="protein sequence ID" value="RUM06398.1"/>
    <property type="molecule type" value="Genomic_DNA"/>
</dbReference>
<sequence>MTGFDEDYWFRGRGWRRLHGLVTGIAADILKELRDRFLVKQFSEAEFASGLMNELISEIERHRRLDHAAQRRSSRENEQSFLATKWDHALVLLSEREKYDAALIKEFSLFVLPTSDEERALRAIRAALKQLLEKSRRKLALATEHQMRVWEKIQPVSDEVHRDNGRLGLNDEITEAHITEVHRRLMQRYPESKNFGLKDLSSVRGYFVQFHPGFLSQLRAEDAPDESFTEVFREELNQTIRLEPCLEQLQKAAPESWEALIIKFKFEDLPETTIENYKAAKALTRTQFDKILNRGLLLMSECIEKTTNFRFRGMI</sequence>
<protein>
    <submittedName>
        <fullName evidence="1">Uncharacterized protein</fullName>
    </submittedName>
</protein>
<proteinExistence type="predicted"/>
<reference evidence="1 2" key="1">
    <citation type="submission" date="2018-11" db="EMBL/GenBank/DDBJ databases">
        <title>Rhizobium chutanense sp. nov., isolated from root nodules of Phaseolus vulgaris in China.</title>
        <authorList>
            <person name="Huo Y."/>
        </authorList>
    </citation>
    <scope>NUCLEOTIDE SEQUENCE [LARGE SCALE GENOMIC DNA]</scope>
    <source>
        <strain evidence="1 2">C16</strain>
    </source>
</reference>
<evidence type="ECO:0000313" key="2">
    <source>
        <dbReference type="Proteomes" id="UP000278081"/>
    </source>
</evidence>